<feature type="compositionally biased region" description="Polar residues" evidence="1">
    <location>
        <begin position="70"/>
        <end position="81"/>
    </location>
</feature>
<name>A0A8B6BRD3_MYTGA</name>
<sequence>MASQWCNDDAQYTNLGSRMQYTKRQSRKEGERREGRGDFALNAIREKRSALPNPDGKLPHRDTSSKSDQRPQYNQCGNSKSNDVRDHPENLHKTANTHEKPANEPNAREVLKKPIMPPLDWTLY</sequence>
<dbReference type="Proteomes" id="UP000596742">
    <property type="component" value="Unassembled WGS sequence"/>
</dbReference>
<dbReference type="EMBL" id="UYJE01000519">
    <property type="protein sequence ID" value="VDH93965.1"/>
    <property type="molecule type" value="Genomic_DNA"/>
</dbReference>
<accession>A0A8B6BRD3</accession>
<protein>
    <submittedName>
        <fullName evidence="2">Uncharacterized protein</fullName>
    </submittedName>
</protein>
<comment type="caution">
    <text evidence="2">The sequence shown here is derived from an EMBL/GenBank/DDBJ whole genome shotgun (WGS) entry which is preliminary data.</text>
</comment>
<evidence type="ECO:0000313" key="2">
    <source>
        <dbReference type="EMBL" id="VDH93965.1"/>
    </source>
</evidence>
<feature type="compositionally biased region" description="Basic and acidic residues" evidence="1">
    <location>
        <begin position="57"/>
        <end position="69"/>
    </location>
</feature>
<proteinExistence type="predicted"/>
<feature type="region of interest" description="Disordered" evidence="1">
    <location>
        <begin position="15"/>
        <end position="124"/>
    </location>
</feature>
<dbReference type="AlphaFoldDB" id="A0A8B6BRD3"/>
<keyword evidence="3" id="KW-1185">Reference proteome</keyword>
<evidence type="ECO:0000313" key="3">
    <source>
        <dbReference type="Proteomes" id="UP000596742"/>
    </source>
</evidence>
<reference evidence="2" key="1">
    <citation type="submission" date="2018-11" db="EMBL/GenBank/DDBJ databases">
        <authorList>
            <person name="Alioto T."/>
            <person name="Alioto T."/>
        </authorList>
    </citation>
    <scope>NUCLEOTIDE SEQUENCE</scope>
</reference>
<feature type="compositionally biased region" description="Basic and acidic residues" evidence="1">
    <location>
        <begin position="82"/>
        <end position="112"/>
    </location>
</feature>
<organism evidence="2 3">
    <name type="scientific">Mytilus galloprovincialis</name>
    <name type="common">Mediterranean mussel</name>
    <dbReference type="NCBI Taxonomy" id="29158"/>
    <lineage>
        <taxon>Eukaryota</taxon>
        <taxon>Metazoa</taxon>
        <taxon>Spiralia</taxon>
        <taxon>Lophotrochozoa</taxon>
        <taxon>Mollusca</taxon>
        <taxon>Bivalvia</taxon>
        <taxon>Autobranchia</taxon>
        <taxon>Pteriomorphia</taxon>
        <taxon>Mytilida</taxon>
        <taxon>Mytiloidea</taxon>
        <taxon>Mytilidae</taxon>
        <taxon>Mytilinae</taxon>
        <taxon>Mytilus</taxon>
    </lineage>
</organism>
<gene>
    <name evidence="2" type="ORF">MGAL_10B008409</name>
</gene>
<feature type="compositionally biased region" description="Basic and acidic residues" evidence="1">
    <location>
        <begin position="27"/>
        <end position="37"/>
    </location>
</feature>
<evidence type="ECO:0000256" key="1">
    <source>
        <dbReference type="SAM" id="MobiDB-lite"/>
    </source>
</evidence>